<keyword evidence="5 7" id="KW-1133">Transmembrane helix</keyword>
<protein>
    <submittedName>
        <fullName evidence="9">Glycosyl transferase, family 2</fullName>
    </submittedName>
</protein>
<evidence type="ECO:0000256" key="3">
    <source>
        <dbReference type="ARBA" id="ARBA00022679"/>
    </source>
</evidence>
<evidence type="ECO:0000256" key="5">
    <source>
        <dbReference type="ARBA" id="ARBA00022989"/>
    </source>
</evidence>
<sequence>MKISVVIPVYNEEKNIPVLYKRLKAVLNGLSKSHEIIFVDDGSLDLSLEQIINIRKRDRKVKAVCFSRNFGHMAAVDAGLAASTGRKVIITDADLQDPPEIIPRLYAKAEDGFDVVYGIKRKRKESLLRKTLFKLFYKVLNGIAQLKMPLDAGTFSVLDRKVVNILISLPERNKYFSGLRAWTGFKQTGVTYERGKRHAGKEASLGRLFNLAVDGLISFSHLPLRIASFLGIFFAVLSLIFIIGVFVARFVFGKGIVGWASTMTTILFIGSIQLITLGVIGEYLARIYDEVKGRPEYIVSRKIGL</sequence>
<evidence type="ECO:0000256" key="1">
    <source>
        <dbReference type="ARBA" id="ARBA00004141"/>
    </source>
</evidence>
<proteinExistence type="predicted"/>
<evidence type="ECO:0000313" key="10">
    <source>
        <dbReference type="Proteomes" id="UP000034329"/>
    </source>
</evidence>
<accession>A0A0G1PZN6</accession>
<dbReference type="PANTHER" id="PTHR48090:SF1">
    <property type="entry name" value="PROPHAGE BACTOPRENOL GLUCOSYL TRANSFERASE HOMOLOG"/>
    <property type="match status" value="1"/>
</dbReference>
<dbReference type="Gene3D" id="3.90.550.10">
    <property type="entry name" value="Spore Coat Polysaccharide Biosynthesis Protein SpsA, Chain A"/>
    <property type="match status" value="1"/>
</dbReference>
<evidence type="ECO:0000256" key="4">
    <source>
        <dbReference type="ARBA" id="ARBA00022692"/>
    </source>
</evidence>
<evidence type="ECO:0000313" key="9">
    <source>
        <dbReference type="EMBL" id="KKU10933.1"/>
    </source>
</evidence>
<evidence type="ECO:0000256" key="6">
    <source>
        <dbReference type="ARBA" id="ARBA00023136"/>
    </source>
</evidence>
<dbReference type="SUPFAM" id="SSF53448">
    <property type="entry name" value="Nucleotide-diphospho-sugar transferases"/>
    <property type="match status" value="1"/>
</dbReference>
<feature type="transmembrane region" description="Helical" evidence="7">
    <location>
        <begin position="226"/>
        <end position="252"/>
    </location>
</feature>
<comment type="caution">
    <text evidence="9">The sequence shown here is derived from an EMBL/GenBank/DDBJ whole genome shotgun (WGS) entry which is preliminary data.</text>
</comment>
<dbReference type="Proteomes" id="UP000034329">
    <property type="component" value="Unassembled WGS sequence"/>
</dbReference>
<dbReference type="PANTHER" id="PTHR48090">
    <property type="entry name" value="UNDECAPRENYL-PHOSPHATE 4-DEOXY-4-FORMAMIDO-L-ARABINOSE TRANSFERASE-RELATED"/>
    <property type="match status" value="1"/>
</dbReference>
<feature type="transmembrane region" description="Helical" evidence="7">
    <location>
        <begin position="264"/>
        <end position="285"/>
    </location>
</feature>
<organism evidence="9 10">
    <name type="scientific">Candidatus Woesebacteria bacterium GW2011_GWB1_45_5</name>
    <dbReference type="NCBI Taxonomy" id="1618581"/>
    <lineage>
        <taxon>Bacteria</taxon>
        <taxon>Candidatus Woeseibacteriota</taxon>
    </lineage>
</organism>
<dbReference type="GO" id="GO:0016757">
    <property type="term" value="F:glycosyltransferase activity"/>
    <property type="evidence" value="ECO:0007669"/>
    <property type="project" value="UniProtKB-KW"/>
</dbReference>
<dbReference type="PATRIC" id="fig|1618581.3.peg.21"/>
<keyword evidence="6 7" id="KW-0472">Membrane</keyword>
<feature type="domain" description="Glycosyltransferase 2-like" evidence="8">
    <location>
        <begin position="4"/>
        <end position="163"/>
    </location>
</feature>
<dbReference type="Pfam" id="PF00535">
    <property type="entry name" value="Glycos_transf_2"/>
    <property type="match status" value="1"/>
</dbReference>
<evidence type="ECO:0000259" key="8">
    <source>
        <dbReference type="Pfam" id="PF00535"/>
    </source>
</evidence>
<dbReference type="AlphaFoldDB" id="A0A0G1PZN6"/>
<name>A0A0G1PZN6_9BACT</name>
<dbReference type="GO" id="GO:0005886">
    <property type="term" value="C:plasma membrane"/>
    <property type="evidence" value="ECO:0007669"/>
    <property type="project" value="TreeGrafter"/>
</dbReference>
<dbReference type="InterPro" id="IPR001173">
    <property type="entry name" value="Glyco_trans_2-like"/>
</dbReference>
<comment type="subcellular location">
    <subcellularLocation>
        <location evidence="1">Membrane</location>
        <topology evidence="1">Multi-pass membrane protein</topology>
    </subcellularLocation>
</comment>
<dbReference type="InterPro" id="IPR029044">
    <property type="entry name" value="Nucleotide-diphossugar_trans"/>
</dbReference>
<evidence type="ECO:0000256" key="2">
    <source>
        <dbReference type="ARBA" id="ARBA00022676"/>
    </source>
</evidence>
<gene>
    <name evidence="9" type="ORF">UX13_C0001G0024</name>
</gene>
<keyword evidence="4 7" id="KW-0812">Transmembrane</keyword>
<keyword evidence="2" id="KW-0328">Glycosyltransferase</keyword>
<evidence type="ECO:0000256" key="7">
    <source>
        <dbReference type="SAM" id="Phobius"/>
    </source>
</evidence>
<keyword evidence="3 9" id="KW-0808">Transferase</keyword>
<dbReference type="EMBL" id="LCLA01000001">
    <property type="protein sequence ID" value="KKU10933.1"/>
    <property type="molecule type" value="Genomic_DNA"/>
</dbReference>
<dbReference type="CDD" id="cd04187">
    <property type="entry name" value="DPM1_like_bac"/>
    <property type="match status" value="1"/>
</dbReference>
<dbReference type="InterPro" id="IPR050256">
    <property type="entry name" value="Glycosyltransferase_2"/>
</dbReference>
<reference evidence="9 10" key="1">
    <citation type="journal article" date="2015" name="Nature">
        <title>rRNA introns, odd ribosomes, and small enigmatic genomes across a large radiation of phyla.</title>
        <authorList>
            <person name="Brown C.T."/>
            <person name="Hug L.A."/>
            <person name="Thomas B.C."/>
            <person name="Sharon I."/>
            <person name="Castelle C.J."/>
            <person name="Singh A."/>
            <person name="Wilkins M.J."/>
            <person name="Williams K.H."/>
            <person name="Banfield J.F."/>
        </authorList>
    </citation>
    <scope>NUCLEOTIDE SEQUENCE [LARGE SCALE GENOMIC DNA]</scope>
</reference>